<gene>
    <name evidence="1" type="ORF">Fcan01_26958</name>
</gene>
<name>A0A226CZN2_FOLCA</name>
<proteinExistence type="predicted"/>
<comment type="caution">
    <text evidence="1">The sequence shown here is derived from an EMBL/GenBank/DDBJ whole genome shotgun (WGS) entry which is preliminary data.</text>
</comment>
<protein>
    <submittedName>
        <fullName evidence="1">Uncharacterized protein</fullName>
    </submittedName>
</protein>
<keyword evidence="2" id="KW-1185">Reference proteome</keyword>
<evidence type="ECO:0000313" key="1">
    <source>
        <dbReference type="EMBL" id="OXA38270.1"/>
    </source>
</evidence>
<sequence>MFGTSTPSRSTSNLRSKTFTCYRFNLGKRISSCETTSSNKKQIVVVDGYPPESVYLAENEFSCETYHPHQDRWNISILGLPGTFAKKMGSKHPELLSGSSSILAVEAMSYHDARNSDHFMFQNGVRDTFSAMKNKPQAILNLATTYINSLEVFKYHVISTETTSSHGSCNWTFTLEMKEMCP</sequence>
<reference evidence="1 2" key="1">
    <citation type="submission" date="2015-12" db="EMBL/GenBank/DDBJ databases">
        <title>The genome of Folsomia candida.</title>
        <authorList>
            <person name="Faddeeva A."/>
            <person name="Derks M.F."/>
            <person name="Anvar Y."/>
            <person name="Smit S."/>
            <person name="Van Straalen N."/>
            <person name="Roelofs D."/>
        </authorList>
    </citation>
    <scope>NUCLEOTIDE SEQUENCE [LARGE SCALE GENOMIC DNA]</scope>
    <source>
        <strain evidence="1 2">VU population</strain>
        <tissue evidence="1">Whole body</tissue>
    </source>
</reference>
<evidence type="ECO:0000313" key="2">
    <source>
        <dbReference type="Proteomes" id="UP000198287"/>
    </source>
</evidence>
<dbReference type="AlphaFoldDB" id="A0A226CZN2"/>
<dbReference type="EMBL" id="LNIX01000047">
    <property type="protein sequence ID" value="OXA38270.1"/>
    <property type="molecule type" value="Genomic_DNA"/>
</dbReference>
<accession>A0A226CZN2</accession>
<dbReference type="Proteomes" id="UP000198287">
    <property type="component" value="Unassembled WGS sequence"/>
</dbReference>
<organism evidence="1 2">
    <name type="scientific">Folsomia candida</name>
    <name type="common">Springtail</name>
    <dbReference type="NCBI Taxonomy" id="158441"/>
    <lineage>
        <taxon>Eukaryota</taxon>
        <taxon>Metazoa</taxon>
        <taxon>Ecdysozoa</taxon>
        <taxon>Arthropoda</taxon>
        <taxon>Hexapoda</taxon>
        <taxon>Collembola</taxon>
        <taxon>Entomobryomorpha</taxon>
        <taxon>Isotomoidea</taxon>
        <taxon>Isotomidae</taxon>
        <taxon>Proisotominae</taxon>
        <taxon>Folsomia</taxon>
    </lineage>
</organism>